<feature type="chain" id="PRO_5005476766" description="HupE/UreJ family protein" evidence="2">
    <location>
        <begin position="20"/>
        <end position="374"/>
    </location>
</feature>
<reference evidence="3 4" key="1">
    <citation type="journal article" date="2015" name="Proc. Natl. Acad. Sci. U.S.A.">
        <title>Expanded metabolic versatility of ubiquitous nitrite-oxidizing bacteria from the genus Nitrospira.</title>
        <authorList>
            <person name="Koch H."/>
            <person name="Lucker S."/>
            <person name="Albertsen M."/>
            <person name="Kitzinger K."/>
            <person name="Herbold C."/>
            <person name="Spieck E."/>
            <person name="Nielsen P.H."/>
            <person name="Wagner M."/>
            <person name="Daims H."/>
        </authorList>
    </citation>
    <scope>NUCLEOTIDE SEQUENCE [LARGE SCALE GENOMIC DNA]</scope>
    <source>
        <strain evidence="3 4">NSP M-1</strain>
    </source>
</reference>
<feature type="transmembrane region" description="Helical" evidence="1">
    <location>
        <begin position="183"/>
        <end position="204"/>
    </location>
</feature>
<evidence type="ECO:0000313" key="4">
    <source>
        <dbReference type="Proteomes" id="UP000069205"/>
    </source>
</evidence>
<feature type="transmembrane region" description="Helical" evidence="1">
    <location>
        <begin position="342"/>
        <end position="363"/>
    </location>
</feature>
<keyword evidence="1" id="KW-1133">Transmembrane helix</keyword>
<keyword evidence="4" id="KW-1185">Reference proteome</keyword>
<feature type="transmembrane region" description="Helical" evidence="1">
    <location>
        <begin position="309"/>
        <end position="330"/>
    </location>
</feature>
<name>A0A0K2G7Q3_NITMO</name>
<keyword evidence="2" id="KW-0732">Signal</keyword>
<dbReference type="EMBL" id="CP011801">
    <property type="protein sequence ID" value="ALA56996.1"/>
    <property type="molecule type" value="Genomic_DNA"/>
</dbReference>
<dbReference type="KEGG" id="nmv:NITMOv2_0560"/>
<dbReference type="Pfam" id="PF13795">
    <property type="entry name" value="HupE_UreJ_2"/>
    <property type="match status" value="1"/>
</dbReference>
<evidence type="ECO:0000256" key="1">
    <source>
        <dbReference type="SAM" id="Phobius"/>
    </source>
</evidence>
<proteinExistence type="predicted"/>
<dbReference type="RefSeq" id="WP_053378403.1">
    <property type="nucleotide sequence ID" value="NZ_CP011801.1"/>
</dbReference>
<organism evidence="3 4">
    <name type="scientific">Nitrospira moscoviensis</name>
    <dbReference type="NCBI Taxonomy" id="42253"/>
    <lineage>
        <taxon>Bacteria</taxon>
        <taxon>Pseudomonadati</taxon>
        <taxon>Nitrospirota</taxon>
        <taxon>Nitrospiria</taxon>
        <taxon>Nitrospirales</taxon>
        <taxon>Nitrospiraceae</taxon>
        <taxon>Nitrospira</taxon>
    </lineage>
</organism>
<sequence>MKRGSLILALLLIGVPAWAHKPSDSYLSITVQDDRIEGRWDIALRDLDLALGLDTDDDGSMTWGEVRAKHQDIAAYALSRLTLRSGGVVCPSTATEHLIDDHTDGTYGVLRFTAVCAEAISELTADYRLLFDLDAQHKGLLRLRQSASTQAAIFSSESPIQRFTIGQSSRWRQIRQYAREGMWHIWTGYDHLLFLLALLLPSVLTRDGTGWKAISGFQAALWDVVGIVTAFTAAHSITLTLAALGLIEVPSRLVESVIALSVAVAALANLYPRLLSRRWLVAFGFGLVHGFGFAGALSDLGLPQGSLLLSLVSFNAGVELGQLACVGLVIPPAFLLRHSWSYPRLILVPGSYVIAAISLIWFLERAFDLRLGIL</sequence>
<feature type="transmembrane region" description="Helical" evidence="1">
    <location>
        <begin position="253"/>
        <end position="272"/>
    </location>
</feature>
<dbReference type="STRING" id="42253.NITMOv2_0560"/>
<dbReference type="OrthoDB" id="9808870at2"/>
<dbReference type="PROSITE" id="PS00018">
    <property type="entry name" value="EF_HAND_1"/>
    <property type="match status" value="1"/>
</dbReference>
<dbReference type="InterPro" id="IPR032809">
    <property type="entry name" value="Put_HupE_UreJ"/>
</dbReference>
<dbReference type="AlphaFoldDB" id="A0A0K2G7Q3"/>
<evidence type="ECO:0008006" key="5">
    <source>
        <dbReference type="Google" id="ProtNLM"/>
    </source>
</evidence>
<accession>A0A0K2G7Q3</accession>
<evidence type="ECO:0000256" key="2">
    <source>
        <dbReference type="SAM" id="SignalP"/>
    </source>
</evidence>
<evidence type="ECO:0000313" key="3">
    <source>
        <dbReference type="EMBL" id="ALA56996.1"/>
    </source>
</evidence>
<feature type="transmembrane region" description="Helical" evidence="1">
    <location>
        <begin position="279"/>
        <end position="297"/>
    </location>
</feature>
<feature type="transmembrane region" description="Helical" evidence="1">
    <location>
        <begin position="224"/>
        <end position="247"/>
    </location>
</feature>
<feature type="signal peptide" evidence="2">
    <location>
        <begin position="1"/>
        <end position="19"/>
    </location>
</feature>
<dbReference type="PATRIC" id="fig|42253.5.peg.554"/>
<protein>
    <recommendedName>
        <fullName evidence="5">HupE/UreJ family protein</fullName>
    </recommendedName>
</protein>
<keyword evidence="1" id="KW-0812">Transmembrane</keyword>
<dbReference type="Proteomes" id="UP000069205">
    <property type="component" value="Chromosome"/>
</dbReference>
<gene>
    <name evidence="3" type="ORF">NITMOv2_0560</name>
</gene>
<keyword evidence="1" id="KW-0472">Membrane</keyword>
<dbReference type="InterPro" id="IPR018247">
    <property type="entry name" value="EF_Hand_1_Ca_BS"/>
</dbReference>